<reference evidence="6" key="1">
    <citation type="submission" date="2015-09" db="EMBL/GenBank/DDBJ databases">
        <authorList>
            <person name="Daims H."/>
        </authorList>
    </citation>
    <scope>NUCLEOTIDE SEQUENCE [LARGE SCALE GENOMIC DNA]</scope>
</reference>
<dbReference type="KEGG" id="nio:NITINOP_1837"/>
<feature type="domain" description="OmpA-like" evidence="4">
    <location>
        <begin position="219"/>
        <end position="344"/>
    </location>
</feature>
<organism evidence="5 6">
    <name type="scientific">Candidatus Nitrospira inopinata</name>
    <dbReference type="NCBI Taxonomy" id="1715989"/>
    <lineage>
        <taxon>Bacteria</taxon>
        <taxon>Pseudomonadati</taxon>
        <taxon>Nitrospirota</taxon>
        <taxon>Nitrospiria</taxon>
        <taxon>Nitrospirales</taxon>
        <taxon>Nitrospiraceae</taxon>
        <taxon>Nitrospira</taxon>
    </lineage>
</organism>
<protein>
    <submittedName>
        <fullName evidence="5">OmpA/MotB (Modular protein)</fullName>
    </submittedName>
</protein>
<feature type="signal peptide" evidence="3">
    <location>
        <begin position="1"/>
        <end position="25"/>
    </location>
</feature>
<dbReference type="PANTHER" id="PTHR30329:SF21">
    <property type="entry name" value="LIPOPROTEIN YIAD-RELATED"/>
    <property type="match status" value="1"/>
</dbReference>
<gene>
    <name evidence="5" type="ORF">NITINOP_1837</name>
</gene>
<feature type="chain" id="PRO_5006623500" evidence="3">
    <location>
        <begin position="26"/>
        <end position="359"/>
    </location>
</feature>
<dbReference type="SUPFAM" id="SSF90257">
    <property type="entry name" value="Myosin rod fragments"/>
    <property type="match status" value="1"/>
</dbReference>
<dbReference type="GO" id="GO:0016020">
    <property type="term" value="C:membrane"/>
    <property type="evidence" value="ECO:0007669"/>
    <property type="project" value="UniProtKB-UniRule"/>
</dbReference>
<dbReference type="CDD" id="cd07185">
    <property type="entry name" value="OmpA_C-like"/>
    <property type="match status" value="1"/>
</dbReference>
<dbReference type="PANTHER" id="PTHR30329">
    <property type="entry name" value="STATOR ELEMENT OF FLAGELLAR MOTOR COMPLEX"/>
    <property type="match status" value="1"/>
</dbReference>
<evidence type="ECO:0000256" key="2">
    <source>
        <dbReference type="SAM" id="MobiDB-lite"/>
    </source>
</evidence>
<dbReference type="EMBL" id="LN885086">
    <property type="protein sequence ID" value="CUQ66812.1"/>
    <property type="molecule type" value="Genomic_DNA"/>
</dbReference>
<dbReference type="AlphaFoldDB" id="A0A0S4KQU6"/>
<evidence type="ECO:0000256" key="3">
    <source>
        <dbReference type="SAM" id="SignalP"/>
    </source>
</evidence>
<keyword evidence="1" id="KW-0472">Membrane</keyword>
<dbReference type="PROSITE" id="PS51257">
    <property type="entry name" value="PROKAR_LIPOPROTEIN"/>
    <property type="match status" value="1"/>
</dbReference>
<dbReference type="InterPro" id="IPR050330">
    <property type="entry name" value="Bact_OuterMem_StrucFunc"/>
</dbReference>
<dbReference type="OrthoDB" id="9783110at2"/>
<name>A0A0S4KQU6_9BACT</name>
<dbReference type="Gene3D" id="1.20.5.340">
    <property type="match status" value="1"/>
</dbReference>
<evidence type="ECO:0000313" key="5">
    <source>
        <dbReference type="EMBL" id="CUQ66812.1"/>
    </source>
</evidence>
<accession>A0A0S4KQU6</accession>
<keyword evidence="3" id="KW-0732">Signal</keyword>
<dbReference type="Pfam" id="PF00691">
    <property type="entry name" value="OmpA"/>
    <property type="match status" value="1"/>
</dbReference>
<evidence type="ECO:0000259" key="4">
    <source>
        <dbReference type="PROSITE" id="PS51123"/>
    </source>
</evidence>
<dbReference type="Proteomes" id="UP000066284">
    <property type="component" value="Chromosome 1"/>
</dbReference>
<evidence type="ECO:0000313" key="6">
    <source>
        <dbReference type="Proteomes" id="UP000066284"/>
    </source>
</evidence>
<dbReference type="STRING" id="1715989.NITINOP_1837"/>
<sequence>MSRPVHRPSRGLAAFLSLWAPVALGCVSMETHTKAVAELEATKKQLADLQANFDQETTKRKTVEKQAESLAQERDALSSRSAALQTQLDGLENEKIRLNDELTAIRGQIADLERRHTDDRASAQSEIDRLKHRAAAMEAEATRNAAERDRLSQEQAQLAASLDQERQRAEAEAAEKARLEKERLAKEEEIQRLTKTQEALSKSLQDEILKGNITIQQVRDKLTINMVDRVLFDSGQAQIKPDGIKVLKQVGDILKAVEDKQIRIEGHTDNVPISAKLQSRYQTNWELSTARATTVVRYLIDQCGVNRHSLSAVGYADTRPIDSNDTEEGRSSNRRIEIVLYPKDLQEIAGQFDGPSATK</sequence>
<keyword evidence="6" id="KW-1185">Reference proteome</keyword>
<dbReference type="PROSITE" id="PS51123">
    <property type="entry name" value="OMPA_2"/>
    <property type="match status" value="1"/>
</dbReference>
<dbReference type="SUPFAM" id="SSF103088">
    <property type="entry name" value="OmpA-like"/>
    <property type="match status" value="1"/>
</dbReference>
<dbReference type="Gene3D" id="3.30.1330.60">
    <property type="entry name" value="OmpA-like domain"/>
    <property type="match status" value="1"/>
</dbReference>
<dbReference type="RefSeq" id="WP_158023306.1">
    <property type="nucleotide sequence ID" value="NZ_LN885086.1"/>
</dbReference>
<evidence type="ECO:0000256" key="1">
    <source>
        <dbReference type="PROSITE-ProRule" id="PRU00473"/>
    </source>
</evidence>
<dbReference type="InterPro" id="IPR036737">
    <property type="entry name" value="OmpA-like_sf"/>
</dbReference>
<dbReference type="InterPro" id="IPR006665">
    <property type="entry name" value="OmpA-like"/>
</dbReference>
<feature type="region of interest" description="Disordered" evidence="2">
    <location>
        <begin position="141"/>
        <end position="168"/>
    </location>
</feature>
<proteinExistence type="predicted"/>